<feature type="domain" description="ABC transmembrane type-1" evidence="8">
    <location>
        <begin position="82"/>
        <end position="301"/>
    </location>
</feature>
<accession>A0A6L5X293</accession>
<feature type="transmembrane region" description="Helical" evidence="7">
    <location>
        <begin position="86"/>
        <end position="108"/>
    </location>
</feature>
<feature type="transmembrane region" description="Helical" evidence="7">
    <location>
        <begin position="279"/>
        <end position="301"/>
    </location>
</feature>
<dbReference type="InterPro" id="IPR035906">
    <property type="entry name" value="MetI-like_sf"/>
</dbReference>
<dbReference type="Gene3D" id="1.10.3720.10">
    <property type="entry name" value="MetI-like"/>
    <property type="match status" value="1"/>
</dbReference>
<dbReference type="GO" id="GO:0055085">
    <property type="term" value="P:transmembrane transport"/>
    <property type="evidence" value="ECO:0007669"/>
    <property type="project" value="InterPro"/>
</dbReference>
<dbReference type="CDD" id="cd06261">
    <property type="entry name" value="TM_PBP2"/>
    <property type="match status" value="1"/>
</dbReference>
<keyword evidence="4 7" id="KW-0812">Transmembrane</keyword>
<feature type="transmembrane region" description="Helical" evidence="7">
    <location>
        <begin position="120"/>
        <end position="140"/>
    </location>
</feature>
<dbReference type="GO" id="GO:0005886">
    <property type="term" value="C:plasma membrane"/>
    <property type="evidence" value="ECO:0007669"/>
    <property type="project" value="UniProtKB-SubCell"/>
</dbReference>
<gene>
    <name evidence="9" type="ORF">FYJ35_05770</name>
</gene>
<dbReference type="EMBL" id="VULZ01000005">
    <property type="protein sequence ID" value="MSS14549.1"/>
    <property type="molecule type" value="Genomic_DNA"/>
</dbReference>
<sequence>MSIRLTRIKEGGKKGMKELKKYRVAYLYIAPFFILFGIFGLFPIVYGLYLSFFRWDGMTQMHFIGIENYISIFKDVLFWRALKNTLVIGIIAHIPILLGGLALAFILNSKLIKGENIFKTIYFMPMVTSAVAISIVFQQMFGNNYGVINYFNVLLGGNKINWLGGDGSLIKVAVIVMFAWKWVGWNMVIYLAGMQGISSDIYEAASIDGASQTQVLFKICIPLLKPIIIFTVIQSTIGMFNLFTEPFILTNQNWNGGTNNGGLTLMMYLLNKAPQGGTLYGYASAVAYIITMMIVLISILVNKGTTDKSDPDYIAHQDMKRMRRERRRAARQKGAAGV</sequence>
<dbReference type="PANTHER" id="PTHR30193">
    <property type="entry name" value="ABC TRANSPORTER PERMEASE PROTEIN"/>
    <property type="match status" value="1"/>
</dbReference>
<dbReference type="InterPro" id="IPR000515">
    <property type="entry name" value="MetI-like"/>
</dbReference>
<comment type="subcellular location">
    <subcellularLocation>
        <location evidence="1 7">Cell membrane</location>
        <topology evidence="1 7">Multi-pass membrane protein</topology>
    </subcellularLocation>
</comment>
<feature type="transmembrane region" description="Helical" evidence="7">
    <location>
        <begin position="223"/>
        <end position="243"/>
    </location>
</feature>
<proteinExistence type="inferred from homology"/>
<keyword evidence="10" id="KW-1185">Reference proteome</keyword>
<keyword evidence="3" id="KW-1003">Cell membrane</keyword>
<evidence type="ECO:0000259" key="8">
    <source>
        <dbReference type="PROSITE" id="PS50928"/>
    </source>
</evidence>
<dbReference type="PANTHER" id="PTHR30193:SF37">
    <property type="entry name" value="INNER MEMBRANE ABC TRANSPORTER PERMEASE PROTEIN YCJO"/>
    <property type="match status" value="1"/>
</dbReference>
<dbReference type="AlphaFoldDB" id="A0A6L5X293"/>
<keyword evidence="5 7" id="KW-1133">Transmembrane helix</keyword>
<dbReference type="InterPro" id="IPR051393">
    <property type="entry name" value="ABC_transporter_permease"/>
</dbReference>
<evidence type="ECO:0000256" key="1">
    <source>
        <dbReference type="ARBA" id="ARBA00004651"/>
    </source>
</evidence>
<feature type="transmembrane region" description="Helical" evidence="7">
    <location>
        <begin position="24"/>
        <end position="49"/>
    </location>
</feature>
<dbReference type="SUPFAM" id="SSF161098">
    <property type="entry name" value="MetI-like"/>
    <property type="match status" value="1"/>
</dbReference>
<organism evidence="9 10">
    <name type="scientific">Porcincola intestinalis</name>
    <dbReference type="NCBI Taxonomy" id="2606632"/>
    <lineage>
        <taxon>Bacteria</taxon>
        <taxon>Bacillati</taxon>
        <taxon>Bacillota</taxon>
        <taxon>Clostridia</taxon>
        <taxon>Lachnospirales</taxon>
        <taxon>Lachnospiraceae</taxon>
        <taxon>Porcincola</taxon>
    </lineage>
</organism>
<evidence type="ECO:0000256" key="2">
    <source>
        <dbReference type="ARBA" id="ARBA00022448"/>
    </source>
</evidence>
<reference evidence="9 10" key="1">
    <citation type="submission" date="2019-08" db="EMBL/GenBank/DDBJ databases">
        <title>In-depth cultivation of the pig gut microbiome towards novel bacterial diversity and tailored functional studies.</title>
        <authorList>
            <person name="Wylensek D."/>
            <person name="Hitch T.C.A."/>
            <person name="Clavel T."/>
        </authorList>
    </citation>
    <scope>NUCLEOTIDE SEQUENCE [LARGE SCALE GENOMIC DNA]</scope>
    <source>
        <strain evidence="9 10">Oil+RF-744-WCA-WT-11</strain>
    </source>
</reference>
<evidence type="ECO:0000256" key="4">
    <source>
        <dbReference type="ARBA" id="ARBA00022692"/>
    </source>
</evidence>
<comment type="caution">
    <text evidence="9">The sequence shown here is derived from an EMBL/GenBank/DDBJ whole genome shotgun (WGS) entry which is preliminary data.</text>
</comment>
<name>A0A6L5X293_9FIRM</name>
<protein>
    <submittedName>
        <fullName evidence="9">Sugar ABC transporter permease</fullName>
    </submittedName>
</protein>
<dbReference type="PROSITE" id="PS50928">
    <property type="entry name" value="ABC_TM1"/>
    <property type="match status" value="1"/>
</dbReference>
<dbReference type="Proteomes" id="UP000481852">
    <property type="component" value="Unassembled WGS sequence"/>
</dbReference>
<comment type="similarity">
    <text evidence="7">Belongs to the binding-protein-dependent transport system permease family.</text>
</comment>
<evidence type="ECO:0000256" key="7">
    <source>
        <dbReference type="RuleBase" id="RU363032"/>
    </source>
</evidence>
<evidence type="ECO:0000256" key="3">
    <source>
        <dbReference type="ARBA" id="ARBA00022475"/>
    </source>
</evidence>
<evidence type="ECO:0000313" key="10">
    <source>
        <dbReference type="Proteomes" id="UP000481852"/>
    </source>
</evidence>
<evidence type="ECO:0000256" key="6">
    <source>
        <dbReference type="ARBA" id="ARBA00023136"/>
    </source>
</evidence>
<evidence type="ECO:0000313" key="9">
    <source>
        <dbReference type="EMBL" id="MSS14549.1"/>
    </source>
</evidence>
<evidence type="ECO:0000256" key="5">
    <source>
        <dbReference type="ARBA" id="ARBA00022989"/>
    </source>
</evidence>
<dbReference type="Pfam" id="PF00528">
    <property type="entry name" value="BPD_transp_1"/>
    <property type="match status" value="1"/>
</dbReference>
<keyword evidence="6 7" id="KW-0472">Membrane</keyword>
<keyword evidence="2 7" id="KW-0813">Transport</keyword>